<keyword evidence="3" id="KW-1185">Reference proteome</keyword>
<feature type="region of interest" description="Disordered" evidence="1">
    <location>
        <begin position="1"/>
        <end position="30"/>
    </location>
</feature>
<evidence type="ECO:0000313" key="3">
    <source>
        <dbReference type="Proteomes" id="UP000265520"/>
    </source>
</evidence>
<evidence type="ECO:0000256" key="1">
    <source>
        <dbReference type="SAM" id="MobiDB-lite"/>
    </source>
</evidence>
<dbReference type="AlphaFoldDB" id="A0A392W094"/>
<accession>A0A392W094</accession>
<proteinExistence type="predicted"/>
<evidence type="ECO:0000313" key="2">
    <source>
        <dbReference type="EMBL" id="MCI93856.1"/>
    </source>
</evidence>
<dbReference type="Proteomes" id="UP000265520">
    <property type="component" value="Unassembled WGS sequence"/>
</dbReference>
<feature type="non-terminal residue" evidence="2">
    <location>
        <position position="30"/>
    </location>
</feature>
<protein>
    <submittedName>
        <fullName evidence="2">Uncharacterized protein</fullName>
    </submittedName>
</protein>
<comment type="caution">
    <text evidence="2">The sequence shown here is derived from an EMBL/GenBank/DDBJ whole genome shotgun (WGS) entry which is preliminary data.</text>
</comment>
<reference evidence="2 3" key="1">
    <citation type="journal article" date="2018" name="Front. Plant Sci.">
        <title>Red Clover (Trifolium pratense) and Zigzag Clover (T. medium) - A Picture of Genomic Similarities and Differences.</title>
        <authorList>
            <person name="Dluhosova J."/>
            <person name="Istvanek J."/>
            <person name="Nedelnik J."/>
            <person name="Repkova J."/>
        </authorList>
    </citation>
    <scope>NUCLEOTIDE SEQUENCE [LARGE SCALE GENOMIC DNA]</scope>
    <source>
        <strain evidence="3">cv. 10/8</strain>
        <tissue evidence="2">Leaf</tissue>
    </source>
</reference>
<sequence length="30" mass="3198">MLNITEEDVGQSSENETEESEDVGQGADKG</sequence>
<dbReference type="EMBL" id="LXQA011341009">
    <property type="protein sequence ID" value="MCI93856.1"/>
    <property type="molecule type" value="Genomic_DNA"/>
</dbReference>
<feature type="compositionally biased region" description="Acidic residues" evidence="1">
    <location>
        <begin position="1"/>
        <end position="22"/>
    </location>
</feature>
<name>A0A392W094_9FABA</name>
<organism evidence="2 3">
    <name type="scientific">Trifolium medium</name>
    <dbReference type="NCBI Taxonomy" id="97028"/>
    <lineage>
        <taxon>Eukaryota</taxon>
        <taxon>Viridiplantae</taxon>
        <taxon>Streptophyta</taxon>
        <taxon>Embryophyta</taxon>
        <taxon>Tracheophyta</taxon>
        <taxon>Spermatophyta</taxon>
        <taxon>Magnoliopsida</taxon>
        <taxon>eudicotyledons</taxon>
        <taxon>Gunneridae</taxon>
        <taxon>Pentapetalae</taxon>
        <taxon>rosids</taxon>
        <taxon>fabids</taxon>
        <taxon>Fabales</taxon>
        <taxon>Fabaceae</taxon>
        <taxon>Papilionoideae</taxon>
        <taxon>50 kb inversion clade</taxon>
        <taxon>NPAAA clade</taxon>
        <taxon>Hologalegina</taxon>
        <taxon>IRL clade</taxon>
        <taxon>Trifolieae</taxon>
        <taxon>Trifolium</taxon>
    </lineage>
</organism>